<dbReference type="RefSeq" id="WP_007012945.1">
    <property type="nucleotide sequence ID" value="NZ_AGFM01000028.1"/>
</dbReference>
<keyword evidence="4" id="KW-0288">FMN</keyword>
<keyword evidence="7" id="KW-0408">Iron</keyword>
<evidence type="ECO:0000256" key="3">
    <source>
        <dbReference type="ARBA" id="ARBA00022630"/>
    </source>
</evidence>
<evidence type="ECO:0000256" key="8">
    <source>
        <dbReference type="ARBA" id="ARBA00023014"/>
    </source>
</evidence>
<reference evidence="10 11" key="1">
    <citation type="journal article" date="2012" name="J. Bacteriol.">
        <title>Genome sequence of benzo(a)pyrene-degrading bacterium Novosphingobium pentaromativorans US6-1.</title>
        <authorList>
            <person name="Luo Y.R."/>
            <person name="Kang S.G."/>
            <person name="Kim S.J."/>
            <person name="Kim M.R."/>
            <person name="Li N."/>
            <person name="Lee J.H."/>
            <person name="Kwon K.K."/>
        </authorList>
    </citation>
    <scope>NUCLEOTIDE SEQUENCE [LARGE SCALE GENOMIC DNA]</scope>
    <source>
        <strain evidence="10 11">US6-1</strain>
    </source>
</reference>
<proteinExistence type="predicted"/>
<dbReference type="InterPro" id="IPR051793">
    <property type="entry name" value="NADH:flavin_oxidoreductase"/>
</dbReference>
<evidence type="ECO:0000313" key="10">
    <source>
        <dbReference type="EMBL" id="EHJ61094.1"/>
    </source>
</evidence>
<dbReference type="STRING" id="1088721.JI59_09935"/>
<dbReference type="EMBL" id="AGFM01000028">
    <property type="protein sequence ID" value="EHJ61094.1"/>
    <property type="molecule type" value="Genomic_DNA"/>
</dbReference>
<name>G6ECF9_9SPHN</name>
<keyword evidence="8" id="KW-0411">Iron-sulfur</keyword>
<protein>
    <submittedName>
        <fullName evidence="10">NADH:flavin oxidoreductase/NADH oxidase</fullName>
    </submittedName>
</protein>
<evidence type="ECO:0000313" key="11">
    <source>
        <dbReference type="Proteomes" id="UP000004030"/>
    </source>
</evidence>
<accession>G6ECF9</accession>
<dbReference type="CDD" id="cd04747">
    <property type="entry name" value="OYE_like_5_FMN"/>
    <property type="match status" value="1"/>
</dbReference>
<dbReference type="PANTHER" id="PTHR42917">
    <property type="entry name" value="2,4-DIENOYL-COA REDUCTASE"/>
    <property type="match status" value="1"/>
</dbReference>
<comment type="cofactor">
    <cofactor evidence="2">
        <name>[4Fe-4S] cluster</name>
        <dbReference type="ChEBI" id="CHEBI:49883"/>
    </cofactor>
</comment>
<evidence type="ECO:0000256" key="4">
    <source>
        <dbReference type="ARBA" id="ARBA00022643"/>
    </source>
</evidence>
<feature type="domain" description="NADH:flavin oxidoreductase/NADH oxidase N-terminal" evidence="9">
    <location>
        <begin position="43"/>
        <end position="389"/>
    </location>
</feature>
<dbReference type="GO" id="GO:0046872">
    <property type="term" value="F:metal ion binding"/>
    <property type="evidence" value="ECO:0007669"/>
    <property type="project" value="UniProtKB-KW"/>
</dbReference>
<keyword evidence="3" id="KW-0285">Flavoprotein</keyword>
<evidence type="ECO:0000256" key="7">
    <source>
        <dbReference type="ARBA" id="ARBA00023004"/>
    </source>
</evidence>
<comment type="cofactor">
    <cofactor evidence="1">
        <name>FMN</name>
        <dbReference type="ChEBI" id="CHEBI:58210"/>
    </cofactor>
</comment>
<dbReference type="Proteomes" id="UP000004030">
    <property type="component" value="Unassembled WGS sequence"/>
</dbReference>
<dbReference type="GO" id="GO:0010181">
    <property type="term" value="F:FMN binding"/>
    <property type="evidence" value="ECO:0007669"/>
    <property type="project" value="InterPro"/>
</dbReference>
<evidence type="ECO:0000256" key="1">
    <source>
        <dbReference type="ARBA" id="ARBA00001917"/>
    </source>
</evidence>
<evidence type="ECO:0000256" key="2">
    <source>
        <dbReference type="ARBA" id="ARBA00001966"/>
    </source>
</evidence>
<gene>
    <name evidence="10" type="ORF">NSU_2030</name>
</gene>
<comment type="caution">
    <text evidence="10">The sequence shown here is derived from an EMBL/GenBank/DDBJ whole genome shotgun (WGS) entry which is preliminary data.</text>
</comment>
<sequence length="405" mass="44517">MEHEDRNDGVASYRDKMLQGIDTDRHDASLKGQSASGVDFAPFFEPLTIGSTTLPNRIAMAPMTRNMSPGGVPDDKVAAYYRRRVEGGTGLVVTEGTYVPDPQAGFSPNVPRFYGQEALAGWSKVIDGVHAAGGCIWPQLWHVGLMPLPTDDFDVMDAISPSGLLRRDEQIGRAAQGEEIERAIHAFGEAAATAYRLGCDGIQIHGAHGYFIDQFFWDVTNLRSDDYGGDDLVTRSRTAIRIVEACRAATSPDFPISFRLSQWKQQDFTARLAETPQELERFLQPLADAGVDVFDCSTRRFWEPEFEGSDMNLAGWAKKLTGKLTSTVGSITLSNDLFSGYVEGAETSTGNLVRLLEMFERGDFDLFSVGRAAIADPAWANKVRSGYTDELAPFDIKFLMAAELN</sequence>
<keyword evidence="11" id="KW-1185">Reference proteome</keyword>
<dbReference type="Gene3D" id="3.20.20.70">
    <property type="entry name" value="Aldolase class I"/>
    <property type="match status" value="1"/>
</dbReference>
<dbReference type="AlphaFoldDB" id="G6ECF9"/>
<evidence type="ECO:0000259" key="9">
    <source>
        <dbReference type="Pfam" id="PF00724"/>
    </source>
</evidence>
<evidence type="ECO:0000256" key="6">
    <source>
        <dbReference type="ARBA" id="ARBA00023002"/>
    </source>
</evidence>
<dbReference type="InterPro" id="IPR001155">
    <property type="entry name" value="OxRdtase_FMN_N"/>
</dbReference>
<dbReference type="PATRIC" id="fig|1088721.3.peg.2009"/>
<organism evidence="10 11">
    <name type="scientific">Novosphingobium pentaromativorans US6-1</name>
    <dbReference type="NCBI Taxonomy" id="1088721"/>
    <lineage>
        <taxon>Bacteria</taxon>
        <taxon>Pseudomonadati</taxon>
        <taxon>Pseudomonadota</taxon>
        <taxon>Alphaproteobacteria</taxon>
        <taxon>Sphingomonadales</taxon>
        <taxon>Sphingomonadaceae</taxon>
        <taxon>Novosphingobium</taxon>
    </lineage>
</organism>
<keyword evidence="6" id="KW-0560">Oxidoreductase</keyword>
<dbReference type="eggNOG" id="COG1902">
    <property type="taxonomic scope" value="Bacteria"/>
</dbReference>
<keyword evidence="5" id="KW-0479">Metal-binding</keyword>
<dbReference type="GO" id="GO:0016491">
    <property type="term" value="F:oxidoreductase activity"/>
    <property type="evidence" value="ECO:0007669"/>
    <property type="project" value="UniProtKB-KW"/>
</dbReference>
<dbReference type="PANTHER" id="PTHR42917:SF2">
    <property type="entry name" value="2,4-DIENOYL-COA REDUCTASE [(2E)-ENOYL-COA-PRODUCING]"/>
    <property type="match status" value="1"/>
</dbReference>
<dbReference type="GO" id="GO:0051536">
    <property type="term" value="F:iron-sulfur cluster binding"/>
    <property type="evidence" value="ECO:0007669"/>
    <property type="project" value="UniProtKB-KW"/>
</dbReference>
<dbReference type="SUPFAM" id="SSF51395">
    <property type="entry name" value="FMN-linked oxidoreductases"/>
    <property type="match status" value="1"/>
</dbReference>
<dbReference type="Pfam" id="PF00724">
    <property type="entry name" value="Oxidored_FMN"/>
    <property type="match status" value="1"/>
</dbReference>
<dbReference type="InterPro" id="IPR013785">
    <property type="entry name" value="Aldolase_TIM"/>
</dbReference>
<dbReference type="FunFam" id="3.20.20.70:FF:000262">
    <property type="entry name" value="NADH:flavin oxidoreductase"/>
    <property type="match status" value="1"/>
</dbReference>
<evidence type="ECO:0000256" key="5">
    <source>
        <dbReference type="ARBA" id="ARBA00022723"/>
    </source>
</evidence>